<evidence type="ECO:0000259" key="2">
    <source>
        <dbReference type="Pfam" id="PF03478"/>
    </source>
</evidence>
<reference evidence="4" key="2">
    <citation type="submission" date="2021-03" db="UniProtKB">
        <authorList>
            <consortium name="EnsemblPlants"/>
        </authorList>
    </citation>
    <scope>IDENTIFICATION</scope>
</reference>
<dbReference type="InterPro" id="IPR005174">
    <property type="entry name" value="KIB1-4_b-propeller"/>
</dbReference>
<dbReference type="EnsemblPlants" id="AUR62028666-RA">
    <property type="protein sequence ID" value="AUR62028666-RA:cds"/>
    <property type="gene ID" value="AUR62028666"/>
</dbReference>
<dbReference type="InterPro" id="IPR036047">
    <property type="entry name" value="F-box-like_dom_sf"/>
</dbReference>
<dbReference type="InterPro" id="IPR001810">
    <property type="entry name" value="F-box_dom"/>
</dbReference>
<dbReference type="Pfam" id="PF03478">
    <property type="entry name" value="Beta-prop_KIB1-4"/>
    <property type="match status" value="1"/>
</dbReference>
<dbReference type="PANTHER" id="PTHR47123:SF6">
    <property type="entry name" value="F-BOX PROTEIN SKIP23-LIKE ISOFORM X1"/>
    <property type="match status" value="1"/>
</dbReference>
<evidence type="ECO:0000256" key="1">
    <source>
        <dbReference type="SAM" id="MobiDB-lite"/>
    </source>
</evidence>
<organism evidence="4 5">
    <name type="scientific">Chenopodium quinoa</name>
    <name type="common">Quinoa</name>
    <dbReference type="NCBI Taxonomy" id="63459"/>
    <lineage>
        <taxon>Eukaryota</taxon>
        <taxon>Viridiplantae</taxon>
        <taxon>Streptophyta</taxon>
        <taxon>Embryophyta</taxon>
        <taxon>Tracheophyta</taxon>
        <taxon>Spermatophyta</taxon>
        <taxon>Magnoliopsida</taxon>
        <taxon>eudicotyledons</taxon>
        <taxon>Gunneridae</taxon>
        <taxon>Pentapetalae</taxon>
        <taxon>Caryophyllales</taxon>
        <taxon>Chenopodiaceae</taxon>
        <taxon>Chenopodioideae</taxon>
        <taxon>Atripliceae</taxon>
        <taxon>Chenopodium</taxon>
    </lineage>
</organism>
<proteinExistence type="predicted"/>
<dbReference type="Gene3D" id="1.20.1280.50">
    <property type="match status" value="1"/>
</dbReference>
<accession>A0A803MFS2</accession>
<dbReference type="Pfam" id="PF12937">
    <property type="entry name" value="F-box-like"/>
    <property type="match status" value="1"/>
</dbReference>
<dbReference type="Gramene" id="AUR62028666-RA">
    <property type="protein sequence ID" value="AUR62028666-RA:cds"/>
    <property type="gene ID" value="AUR62028666"/>
</dbReference>
<dbReference type="InterPro" id="IPR051304">
    <property type="entry name" value="SCF_F-box_domain"/>
</dbReference>
<reference evidence="4" key="1">
    <citation type="journal article" date="2017" name="Nature">
        <title>The genome of Chenopodium quinoa.</title>
        <authorList>
            <person name="Jarvis D.E."/>
            <person name="Ho Y.S."/>
            <person name="Lightfoot D.J."/>
            <person name="Schmoeckel S.M."/>
            <person name="Li B."/>
            <person name="Borm T.J.A."/>
            <person name="Ohyanagi H."/>
            <person name="Mineta K."/>
            <person name="Michell C.T."/>
            <person name="Saber N."/>
            <person name="Kharbatia N.M."/>
            <person name="Rupper R.R."/>
            <person name="Sharp A.R."/>
            <person name="Dally N."/>
            <person name="Boughton B.A."/>
            <person name="Woo Y.H."/>
            <person name="Gao G."/>
            <person name="Schijlen E.G.W.M."/>
            <person name="Guo X."/>
            <person name="Momin A.A."/>
            <person name="Negrao S."/>
            <person name="Al-Babili S."/>
            <person name="Gehring C."/>
            <person name="Roessner U."/>
            <person name="Jung C."/>
            <person name="Murphy K."/>
            <person name="Arold S.T."/>
            <person name="Gojobori T."/>
            <person name="van der Linden C.G."/>
            <person name="van Loo E.N."/>
            <person name="Jellen E.N."/>
            <person name="Maughan P.J."/>
            <person name="Tester M."/>
        </authorList>
    </citation>
    <scope>NUCLEOTIDE SEQUENCE [LARGE SCALE GENOMIC DNA]</scope>
    <source>
        <strain evidence="4">cv. PI 614886</strain>
    </source>
</reference>
<feature type="domain" description="KIB1-4 beta-propeller" evidence="2">
    <location>
        <begin position="62"/>
        <end position="268"/>
    </location>
</feature>
<dbReference type="Proteomes" id="UP000596660">
    <property type="component" value="Unplaced"/>
</dbReference>
<evidence type="ECO:0000313" key="5">
    <source>
        <dbReference type="Proteomes" id="UP000596660"/>
    </source>
</evidence>
<feature type="compositionally biased region" description="Basic and acidic residues" evidence="1">
    <location>
        <begin position="490"/>
        <end position="500"/>
    </location>
</feature>
<dbReference type="CDD" id="cd09917">
    <property type="entry name" value="F-box_SF"/>
    <property type="match status" value="1"/>
</dbReference>
<feature type="region of interest" description="Disordered" evidence="1">
    <location>
        <begin position="479"/>
        <end position="500"/>
    </location>
</feature>
<dbReference type="PANTHER" id="PTHR47123">
    <property type="entry name" value="F-BOX PROTEIN SKIP23"/>
    <property type="match status" value="1"/>
</dbReference>
<sequence length="500" mass="57582">MNIYRRPSWSDLPPELLQLIASRLETHEDVCQFCYVCNMWRQSAANLLTPLRLHSKLPYKFAVNIPFIHSNGPFIIVSSAVYILRRNTDEGHWKVIYWTNPNVESDSSPAEQSLLVLHRRGYLRCVRLLGANSYCETISYDRRNQFCDVVEWKGGVWAVSHTGRVYGIEYKTATVTTVLAASSNFNDSNERRKRLVESDRELYLVVRVHSPSKRRVKFEVYVLRCDVWEKVTSLGDRVLFVSFDSCFFAKASDLHPSGAFSKNCIVFPKHGFPVTYINPSPQDEYLFRYQRPDSWGLHYSLPRLEYFAIGIYNYGDSCNFKLLSSETAFSAVFWPPPPWVWKNVPPTSCRDDAKTNGVKALEEKKAKKREGEEKDNESAFPVTKKSRTPEYVQPGGSEDEVEGRNIVSIVSAPFEEVDKSYKLLNPLMAYYANNHACGKLKEASLEDDLAAFNKFCLQLVQDKSRDDTKKVLEMIRENDFHMVNSESQEEEAKKNKLDRS</sequence>
<evidence type="ECO:0008006" key="6">
    <source>
        <dbReference type="Google" id="ProtNLM"/>
    </source>
</evidence>
<evidence type="ECO:0000313" key="4">
    <source>
        <dbReference type="EnsemblPlants" id="AUR62028666-RA:cds"/>
    </source>
</evidence>
<dbReference type="SUPFAM" id="SSF81383">
    <property type="entry name" value="F-box domain"/>
    <property type="match status" value="1"/>
</dbReference>
<protein>
    <recommendedName>
        <fullName evidence="6">F-box domain-containing protein</fullName>
    </recommendedName>
</protein>
<feature type="domain" description="F-box" evidence="3">
    <location>
        <begin position="9"/>
        <end position="45"/>
    </location>
</feature>
<feature type="region of interest" description="Disordered" evidence="1">
    <location>
        <begin position="363"/>
        <end position="399"/>
    </location>
</feature>
<feature type="compositionally biased region" description="Basic and acidic residues" evidence="1">
    <location>
        <begin position="363"/>
        <end position="372"/>
    </location>
</feature>
<dbReference type="AlphaFoldDB" id="A0A803MFS2"/>
<evidence type="ECO:0000259" key="3">
    <source>
        <dbReference type="Pfam" id="PF12937"/>
    </source>
</evidence>
<keyword evidence="5" id="KW-1185">Reference proteome</keyword>
<name>A0A803MFS2_CHEQI</name>